<comment type="pathway">
    <text evidence="2 12">One-carbon metabolism; tetrahydrofolate interconversion.</text>
</comment>
<evidence type="ECO:0000256" key="7">
    <source>
        <dbReference type="ARBA" id="ARBA00023002"/>
    </source>
</evidence>
<dbReference type="Proteomes" id="UP000077654">
    <property type="component" value="Chromosome"/>
</dbReference>
<evidence type="ECO:0000256" key="8">
    <source>
        <dbReference type="ARBA" id="ARBA00023027"/>
    </source>
</evidence>
<evidence type="ECO:0000256" key="12">
    <source>
        <dbReference type="RuleBase" id="RU003862"/>
    </source>
</evidence>
<dbReference type="PATRIC" id="fig|118110.3.peg.43"/>
<evidence type="ECO:0000313" key="14">
    <source>
        <dbReference type="Proteomes" id="UP000077654"/>
    </source>
</evidence>
<dbReference type="GO" id="GO:0106312">
    <property type="term" value="F:methylenetetrahydrofolate reductase (NADH) activity"/>
    <property type="evidence" value="ECO:0007669"/>
    <property type="project" value="UniProtKB-EC"/>
</dbReference>
<proteinExistence type="inferred from homology"/>
<dbReference type="NCBIfam" id="NF006950">
    <property type="entry name" value="PRK09432.1"/>
    <property type="match status" value="1"/>
</dbReference>
<dbReference type="EC" id="1.5.1.54" evidence="12"/>
<dbReference type="PANTHER" id="PTHR45754">
    <property type="entry name" value="METHYLENETETRAHYDROFOLATE REDUCTASE"/>
    <property type="match status" value="1"/>
</dbReference>
<dbReference type="NCBIfam" id="TIGR00676">
    <property type="entry name" value="fadh2"/>
    <property type="match status" value="1"/>
</dbReference>
<keyword evidence="7 12" id="KW-0560">Oxidoreductase</keyword>
<keyword evidence="6 12" id="KW-0274">FAD</keyword>
<comment type="pathway">
    <text evidence="10">Amino-acid biosynthesis; L-methionine biosynthesis via de novo pathway.</text>
</comment>
<keyword evidence="14" id="KW-1185">Reference proteome</keyword>
<comment type="catalytic activity">
    <reaction evidence="11">
        <text>(6S)-5-methyl-5,6,7,8-tetrahydrofolate + NAD(+) = (6R)-5,10-methylene-5,6,7,8-tetrahydrofolate + NADH + H(+)</text>
        <dbReference type="Rhea" id="RHEA:19821"/>
        <dbReference type="ChEBI" id="CHEBI:15378"/>
        <dbReference type="ChEBI" id="CHEBI:15636"/>
        <dbReference type="ChEBI" id="CHEBI:18608"/>
        <dbReference type="ChEBI" id="CHEBI:57540"/>
        <dbReference type="ChEBI" id="CHEBI:57945"/>
        <dbReference type="EC" id="1.5.1.54"/>
    </reaction>
    <physiologicalReaction direction="right-to-left" evidence="11">
        <dbReference type="Rhea" id="RHEA:19823"/>
    </physiologicalReaction>
</comment>
<sequence length="297" mass="34346">MNSFNMRYHEVLNEYLLNVRDKVQISFELFPPKNEISCENLLQLVDKLKLFNPIFFSVTCGAFLGKKDNTYNISKKVYQRTGIETVPHLTCINLKREELINVAHKYWENGFRHILALRGDVEDFNSKPNMYAVDLVKLLKSVANFNISVAAYPEIHPESFDAHSDLINLKKKIDVGANRAITQFFFNIDCFLRFRDLCVHNGITIDIIPGIFPIVNFRQLCNFVKTSNVTIPRWIFNMFDGLDDNIEMREILGASITMDIVKVLYKEGIRNFHFYTMNKFKIVASACHILGMASNVL</sequence>
<evidence type="ECO:0000256" key="2">
    <source>
        <dbReference type="ARBA" id="ARBA00004777"/>
    </source>
</evidence>
<dbReference type="AlphaFoldDB" id="A0A172WD22"/>
<keyword evidence="8" id="KW-0520">NAD</keyword>
<dbReference type="EMBL" id="CP011299">
    <property type="protein sequence ID" value="ANF16866.1"/>
    <property type="molecule type" value="Genomic_DNA"/>
</dbReference>
<dbReference type="UniPathway" id="UPA00193"/>
<protein>
    <recommendedName>
        <fullName evidence="12">Methylenetetrahydrofolate reductase</fullName>
        <ecNumber evidence="12">1.5.1.54</ecNumber>
    </recommendedName>
</protein>
<evidence type="ECO:0000256" key="5">
    <source>
        <dbReference type="ARBA" id="ARBA00022630"/>
    </source>
</evidence>
<keyword evidence="9" id="KW-0486">Methionine biosynthesis</keyword>
<dbReference type="SUPFAM" id="SSF51730">
    <property type="entry name" value="FAD-linked oxidoreductase"/>
    <property type="match status" value="1"/>
</dbReference>
<dbReference type="RefSeq" id="WP_075473794.1">
    <property type="nucleotide sequence ID" value="NZ_CP011299.1"/>
</dbReference>
<dbReference type="InterPro" id="IPR003171">
    <property type="entry name" value="Mehydrof_redctse-like"/>
</dbReference>
<keyword evidence="5 12" id="KW-0285">Flavoprotein</keyword>
<dbReference type="GO" id="GO:0005829">
    <property type="term" value="C:cytosol"/>
    <property type="evidence" value="ECO:0007669"/>
    <property type="project" value="InterPro"/>
</dbReference>
<dbReference type="GO" id="GO:0009086">
    <property type="term" value="P:methionine biosynthetic process"/>
    <property type="evidence" value="ECO:0007669"/>
    <property type="project" value="UniProtKB-KW"/>
</dbReference>
<evidence type="ECO:0000256" key="10">
    <source>
        <dbReference type="ARBA" id="ARBA00034478"/>
    </source>
</evidence>
<evidence type="ECO:0000256" key="9">
    <source>
        <dbReference type="ARBA" id="ARBA00023167"/>
    </source>
</evidence>
<evidence type="ECO:0000256" key="4">
    <source>
        <dbReference type="ARBA" id="ARBA00022605"/>
    </source>
</evidence>
<evidence type="ECO:0000256" key="1">
    <source>
        <dbReference type="ARBA" id="ARBA00001974"/>
    </source>
</evidence>
<dbReference type="Gene3D" id="3.20.20.220">
    <property type="match status" value="1"/>
</dbReference>
<reference evidence="13 14" key="1">
    <citation type="submission" date="2015-04" db="EMBL/GenBank/DDBJ databases">
        <title>Buchnera aphidicola assembly.</title>
        <authorList>
            <person name="Zhang Y."/>
        </authorList>
    </citation>
    <scope>NUCLEOTIDE SEQUENCE [LARGE SCALE GENOMIC DNA]</scope>
    <source>
        <strain evidence="13 14">SC</strain>
    </source>
</reference>
<evidence type="ECO:0000256" key="11">
    <source>
        <dbReference type="ARBA" id="ARBA00048628"/>
    </source>
</evidence>
<evidence type="ECO:0000313" key="13">
    <source>
        <dbReference type="EMBL" id="ANF16866.1"/>
    </source>
</evidence>
<comment type="similarity">
    <text evidence="3 12">Belongs to the methylenetetrahydrofolate reductase family.</text>
</comment>
<comment type="cofactor">
    <cofactor evidence="1 12">
        <name>FAD</name>
        <dbReference type="ChEBI" id="CHEBI:57692"/>
    </cofactor>
</comment>
<dbReference type="STRING" id="118110.XW81_00235"/>
<dbReference type="PANTHER" id="PTHR45754:SF3">
    <property type="entry name" value="METHYLENETETRAHYDROFOLATE REDUCTASE (NADPH)"/>
    <property type="match status" value="1"/>
</dbReference>
<dbReference type="GO" id="GO:0035999">
    <property type="term" value="P:tetrahydrofolate interconversion"/>
    <property type="evidence" value="ECO:0007669"/>
    <property type="project" value="UniProtKB-UniPathway"/>
</dbReference>
<name>A0A172WD22_BUCSC</name>
<dbReference type="Pfam" id="PF02219">
    <property type="entry name" value="MTHFR"/>
    <property type="match status" value="1"/>
</dbReference>
<accession>A0A172WD22</accession>
<dbReference type="CDD" id="cd00537">
    <property type="entry name" value="MTHFR"/>
    <property type="match status" value="1"/>
</dbReference>
<evidence type="ECO:0000256" key="3">
    <source>
        <dbReference type="ARBA" id="ARBA00006743"/>
    </source>
</evidence>
<dbReference type="InterPro" id="IPR004620">
    <property type="entry name" value="MTHF_reductase_bac"/>
</dbReference>
<dbReference type="InterPro" id="IPR029041">
    <property type="entry name" value="FAD-linked_oxidoreductase-like"/>
</dbReference>
<gene>
    <name evidence="13" type="primary">metF</name>
    <name evidence="13" type="ORF">XW81_00235</name>
</gene>
<evidence type="ECO:0000256" key="6">
    <source>
        <dbReference type="ARBA" id="ARBA00022827"/>
    </source>
</evidence>
<dbReference type="GO" id="GO:0071949">
    <property type="term" value="F:FAD binding"/>
    <property type="evidence" value="ECO:0007669"/>
    <property type="project" value="TreeGrafter"/>
</dbReference>
<organism evidence="13 14">
    <name type="scientific">Buchnera aphidicola subsp. Schlechtendalia chinensis</name>
    <dbReference type="NCBI Taxonomy" id="118110"/>
    <lineage>
        <taxon>Bacteria</taxon>
        <taxon>Pseudomonadati</taxon>
        <taxon>Pseudomonadota</taxon>
        <taxon>Gammaproteobacteria</taxon>
        <taxon>Enterobacterales</taxon>
        <taxon>Erwiniaceae</taxon>
        <taxon>Buchnera</taxon>
    </lineage>
</organism>
<keyword evidence="4" id="KW-0028">Amino-acid biosynthesis</keyword>